<reference evidence="2" key="1">
    <citation type="submission" date="2023-06" db="EMBL/GenBank/DDBJ databases">
        <authorList>
            <person name="Kurt Z."/>
        </authorList>
    </citation>
    <scope>NUCLEOTIDE SEQUENCE</scope>
</reference>
<evidence type="ECO:0000256" key="1">
    <source>
        <dbReference type="SAM" id="Phobius"/>
    </source>
</evidence>
<protein>
    <submittedName>
        <fullName evidence="3">Hypothetical_protein</fullName>
    </submittedName>
</protein>
<organism evidence="2">
    <name type="scientific">Hexamita inflata</name>
    <dbReference type="NCBI Taxonomy" id="28002"/>
    <lineage>
        <taxon>Eukaryota</taxon>
        <taxon>Metamonada</taxon>
        <taxon>Diplomonadida</taxon>
        <taxon>Hexamitidae</taxon>
        <taxon>Hexamitinae</taxon>
        <taxon>Hexamita</taxon>
    </lineage>
</organism>
<keyword evidence="1" id="KW-0472">Membrane</keyword>
<reference evidence="3 4" key="2">
    <citation type="submission" date="2024-07" db="EMBL/GenBank/DDBJ databases">
        <authorList>
            <person name="Akdeniz Z."/>
        </authorList>
    </citation>
    <scope>NUCLEOTIDE SEQUENCE [LARGE SCALE GENOMIC DNA]</scope>
</reference>
<keyword evidence="1" id="KW-0812">Transmembrane</keyword>
<dbReference type="AlphaFoldDB" id="A0AA86P8K9"/>
<name>A0AA86P8K9_9EUKA</name>
<feature type="transmembrane region" description="Helical" evidence="1">
    <location>
        <begin position="135"/>
        <end position="160"/>
    </location>
</feature>
<dbReference type="EMBL" id="CAXDID020000169">
    <property type="protein sequence ID" value="CAL6046850.1"/>
    <property type="molecule type" value="Genomic_DNA"/>
</dbReference>
<sequence>MSNICRVLWVKIFYTVILGVFFVMGLMFSFDTYLKAKMFSSSEFKNAARELKVPCTHDALIKSPLFHFPMGFGCYNPATQCFSESNIIPDTQFYTYKNQKGTTVFVQNINDIDEDELEVKCVSTKYVNSNENNKLIYQLSAAFSWAGLVIGVASLLSIWFCCNNWCSCCCCKDKHVDITSVYV</sequence>
<dbReference type="EMBL" id="CATOUU010000554">
    <property type="protein sequence ID" value="CAI9933976.1"/>
    <property type="molecule type" value="Genomic_DNA"/>
</dbReference>
<feature type="transmembrane region" description="Helical" evidence="1">
    <location>
        <begin position="12"/>
        <end position="34"/>
    </location>
</feature>
<evidence type="ECO:0000313" key="2">
    <source>
        <dbReference type="EMBL" id="CAI9933976.1"/>
    </source>
</evidence>
<accession>A0AA86P8K9</accession>
<keyword evidence="4" id="KW-1185">Reference proteome</keyword>
<evidence type="ECO:0000313" key="4">
    <source>
        <dbReference type="Proteomes" id="UP001642409"/>
    </source>
</evidence>
<evidence type="ECO:0000313" key="3">
    <source>
        <dbReference type="EMBL" id="CAL6046850.1"/>
    </source>
</evidence>
<comment type="caution">
    <text evidence="2">The sequence shown here is derived from an EMBL/GenBank/DDBJ whole genome shotgun (WGS) entry which is preliminary data.</text>
</comment>
<keyword evidence="1" id="KW-1133">Transmembrane helix</keyword>
<gene>
    <name evidence="2" type="ORF">HINF_LOCUS21621</name>
    <name evidence="3" type="ORF">HINF_LOCUS41925</name>
</gene>
<dbReference type="Proteomes" id="UP001642409">
    <property type="component" value="Unassembled WGS sequence"/>
</dbReference>
<proteinExistence type="predicted"/>